<feature type="region of interest" description="Disordered" evidence="1">
    <location>
        <begin position="41"/>
        <end position="111"/>
    </location>
</feature>
<evidence type="ECO:0000313" key="3">
    <source>
        <dbReference type="EMBL" id="KOG45819.1"/>
    </source>
</evidence>
<dbReference type="EMBL" id="LGUV01000359">
    <property type="protein sequence ID" value="KOG45819.1"/>
    <property type="molecule type" value="Genomic_DNA"/>
</dbReference>
<evidence type="ECO:0008006" key="5">
    <source>
        <dbReference type="Google" id="ProtNLM"/>
    </source>
</evidence>
<name>A0A0L8M680_STRVG</name>
<proteinExistence type="predicted"/>
<accession>A0A0L8M680</accession>
<evidence type="ECO:0000313" key="4">
    <source>
        <dbReference type="Proteomes" id="UP000037084"/>
    </source>
</evidence>
<dbReference type="Proteomes" id="UP000037084">
    <property type="component" value="Unassembled WGS sequence"/>
</dbReference>
<dbReference type="AlphaFoldDB" id="A0A0L8M680"/>
<gene>
    <name evidence="3" type="ORF">ADK75_29815</name>
</gene>
<protein>
    <recommendedName>
        <fullName evidence="5">Lipoprotein</fullName>
    </recommendedName>
</protein>
<reference evidence="4" key="1">
    <citation type="submission" date="2015-07" db="EMBL/GenBank/DDBJ databases">
        <authorList>
            <consortium name="Consortium for Microbial Forensics and Genomics (microFORGE)"/>
            <person name="Knight B.M."/>
            <person name="Roberts D.P."/>
            <person name="Lin D."/>
            <person name="Hari K."/>
            <person name="Fletcher J."/>
            <person name="Melcher U."/>
            <person name="Blagden T."/>
            <person name="Winegar R.A."/>
        </authorList>
    </citation>
    <scope>NUCLEOTIDE SEQUENCE [LARGE SCALE GENOMIC DNA]</scope>
    <source>
        <strain evidence="4">NRRL B-1447</strain>
    </source>
</reference>
<comment type="caution">
    <text evidence="3">The sequence shown here is derived from an EMBL/GenBank/DDBJ whole genome shotgun (WGS) entry which is preliminary data.</text>
</comment>
<sequence length="237" mass="24534">MVAGLLCAALAACGTTHAGRQAAPPAGVPTVAPADCDLDVPTDEGTGGYAGPPTDEKTGGYAGPPTDEETGGYAGPPTDEETGGYAGPPTDEETGGYAGPPTDEETGGYAGPPTDEETGGYVGPPTDGEMANGGGPCGPADWFDMTRDFTAYYLKHRRNPATGYTYPEVVKEARVRKVRTVGEARITFTTRDVGKGRAEAARRIAAVFTAWRHEVYGDTGTVTLQVPQDGVIITESW</sequence>
<dbReference type="PATRIC" id="fig|1961.12.peg.6617"/>
<organism evidence="3 4">
    <name type="scientific">Streptomyces virginiae</name>
    <name type="common">Streptomyces cinnamonensis</name>
    <dbReference type="NCBI Taxonomy" id="1961"/>
    <lineage>
        <taxon>Bacteria</taxon>
        <taxon>Bacillati</taxon>
        <taxon>Actinomycetota</taxon>
        <taxon>Actinomycetes</taxon>
        <taxon>Kitasatosporales</taxon>
        <taxon>Streptomycetaceae</taxon>
        <taxon>Streptomyces</taxon>
    </lineage>
</organism>
<feature type="signal peptide" evidence="2">
    <location>
        <begin position="1"/>
        <end position="18"/>
    </location>
</feature>
<feature type="chain" id="PRO_5039133491" description="Lipoprotein" evidence="2">
    <location>
        <begin position="19"/>
        <end position="237"/>
    </location>
</feature>
<evidence type="ECO:0000256" key="2">
    <source>
        <dbReference type="SAM" id="SignalP"/>
    </source>
</evidence>
<keyword evidence="2" id="KW-0732">Signal</keyword>
<evidence type="ECO:0000256" key="1">
    <source>
        <dbReference type="SAM" id="MobiDB-lite"/>
    </source>
</evidence>